<evidence type="ECO:0000313" key="2">
    <source>
        <dbReference type="Proteomes" id="UP000076720"/>
    </source>
</evidence>
<sequence>MRPPQILTRFSGFFMESMATATGIRMENPENLAGNLHQLGWREGATMRHTSDKLSLSDVRKVEGSAP</sequence>
<dbReference type="Proteomes" id="UP000076720">
    <property type="component" value="Chromosome"/>
</dbReference>
<organism evidence="1 2">
    <name type="scientific">Streptomyces ambofaciens</name>
    <dbReference type="NCBI Taxonomy" id="1889"/>
    <lineage>
        <taxon>Bacteria</taxon>
        <taxon>Bacillati</taxon>
        <taxon>Actinomycetota</taxon>
        <taxon>Actinomycetes</taxon>
        <taxon>Kitasatosporales</taxon>
        <taxon>Streptomycetaceae</taxon>
        <taxon>Streptomyces</taxon>
    </lineage>
</organism>
<reference evidence="2" key="1">
    <citation type="submission" date="2015-10" db="EMBL/GenBank/DDBJ databases">
        <title>Complete genome sequence of Streptomyces ambofaciens DSM 40697.</title>
        <authorList>
            <person name="Thibessard A."/>
            <person name="Leblond P."/>
        </authorList>
    </citation>
    <scope>NUCLEOTIDE SEQUENCE [LARGE SCALE GENOMIC DNA]</scope>
    <source>
        <strain evidence="2">DSM 40697</strain>
    </source>
</reference>
<name>A0ABN4PHB9_STRAM</name>
<protein>
    <submittedName>
        <fullName evidence="1">Uncharacterized protein</fullName>
    </submittedName>
</protein>
<proteinExistence type="predicted"/>
<evidence type="ECO:0000313" key="1">
    <source>
        <dbReference type="EMBL" id="ANB09778.1"/>
    </source>
</evidence>
<keyword evidence="2" id="KW-1185">Reference proteome</keyword>
<accession>A0ABN4PHB9</accession>
<dbReference type="EMBL" id="CP012949">
    <property type="protein sequence ID" value="ANB09778.1"/>
    <property type="molecule type" value="Genomic_DNA"/>
</dbReference>
<reference evidence="1 2" key="2">
    <citation type="journal article" date="2016" name="Genome Announc.">
        <title>Complete Genome Sequence of Streptomyces ambofaciens DSM 40697, a Paradigm for Genome Plasticity Studies.</title>
        <authorList>
            <person name="Thibessard A."/>
            <person name="Leblond P."/>
        </authorList>
    </citation>
    <scope>NUCLEOTIDE SEQUENCE [LARGE SCALE GENOMIC DNA]</scope>
    <source>
        <strain evidence="1 2">DSM 40697</strain>
    </source>
</reference>
<gene>
    <name evidence="1" type="ORF">SAM40697_5825</name>
</gene>